<keyword evidence="2" id="KW-1185">Reference proteome</keyword>
<protein>
    <submittedName>
        <fullName evidence="1">Uncharacterized protein</fullName>
    </submittedName>
</protein>
<reference evidence="1" key="1">
    <citation type="submission" date="2021-05" db="EMBL/GenBank/DDBJ databases">
        <authorList>
            <person name="Scholz U."/>
            <person name="Mascher M."/>
            <person name="Fiebig A."/>
        </authorList>
    </citation>
    <scope>NUCLEOTIDE SEQUENCE [LARGE SCALE GENOMIC DNA]</scope>
</reference>
<evidence type="ECO:0000313" key="2">
    <source>
        <dbReference type="Proteomes" id="UP001732700"/>
    </source>
</evidence>
<dbReference type="EnsemblPlants" id="AVESA.00010b.r2.5DG0977800.1">
    <property type="protein sequence ID" value="AVESA.00010b.r2.5DG0977800.1.CDS"/>
    <property type="gene ID" value="AVESA.00010b.r2.5DG0977800"/>
</dbReference>
<reference evidence="1" key="2">
    <citation type="submission" date="2025-09" db="UniProtKB">
        <authorList>
            <consortium name="EnsemblPlants"/>
        </authorList>
    </citation>
    <scope>IDENTIFICATION</scope>
</reference>
<organism evidence="1 2">
    <name type="scientific">Avena sativa</name>
    <name type="common">Oat</name>
    <dbReference type="NCBI Taxonomy" id="4498"/>
    <lineage>
        <taxon>Eukaryota</taxon>
        <taxon>Viridiplantae</taxon>
        <taxon>Streptophyta</taxon>
        <taxon>Embryophyta</taxon>
        <taxon>Tracheophyta</taxon>
        <taxon>Spermatophyta</taxon>
        <taxon>Magnoliopsida</taxon>
        <taxon>Liliopsida</taxon>
        <taxon>Poales</taxon>
        <taxon>Poaceae</taxon>
        <taxon>BOP clade</taxon>
        <taxon>Pooideae</taxon>
        <taxon>Poodae</taxon>
        <taxon>Poeae</taxon>
        <taxon>Poeae Chloroplast Group 1 (Aveneae type)</taxon>
        <taxon>Aveninae</taxon>
        <taxon>Avena</taxon>
    </lineage>
</organism>
<sequence length="286" mass="31316">MESEGKPSPALRFERVTVDKNHTMDLDSPLPSAVSDEDAGDTPTPPGRAICHAGCGRPSRVCLCPHLPPSPLHTSTTVVVLHHPHALHRNPLSTLPLLVRCLANLHLLPGRRLRPSSTQILPPPSPNPVLLLFPSPAASDLASWCRSTPPSARANPILLLLDGTWQQAKEMHAASLPFLSSFAVPVSLPIDSVVDGDSMFESELVVKKEPHKGCMSTTEAVARALRLLEPEGRGVEIEETMVRVLRAMVAFQAEHLQHRAMKPRVKMRKKKDIKREEEMKKNAGLV</sequence>
<dbReference type="Proteomes" id="UP001732700">
    <property type="component" value="Chromosome 5D"/>
</dbReference>
<accession>A0ACD5YC43</accession>
<evidence type="ECO:0000313" key="1">
    <source>
        <dbReference type="EnsemblPlants" id="AVESA.00010b.r2.5DG0977800.1.CDS"/>
    </source>
</evidence>
<name>A0ACD5YC43_AVESA</name>
<proteinExistence type="predicted"/>